<evidence type="ECO:0000313" key="4">
    <source>
        <dbReference type="Proteomes" id="UP000460654"/>
    </source>
</evidence>
<reference evidence="2 4" key="1">
    <citation type="submission" date="2018-09" db="EMBL/GenBank/DDBJ databases">
        <title>Persistent metagenomic signatures of early life antibiotic treatment in the infant gut microbiota and resistome.</title>
        <authorList>
            <person name="Gasparrini A.J."/>
        </authorList>
    </citation>
    <scope>NUCLEOTIDE SEQUENCE [LARGE SCALE GENOMIC DNA]</scope>
    <source>
        <strain evidence="2 4">T0181B.E-10</strain>
    </source>
</reference>
<dbReference type="Proteomes" id="UP000460654">
    <property type="component" value="Unassembled WGS sequence"/>
</dbReference>
<protein>
    <submittedName>
        <fullName evidence="1">Uncharacterized protein</fullName>
    </submittedName>
</protein>
<sequence>MFILPPCEEGTTIQIVQVWVGSPRVDRNIVLGLHLSRSQSKPETGKLQAPAVILPFLSKIAVYLYSESCLGLFTCIIAHASKTKSPAAISDCGRKCKAGALPS</sequence>
<dbReference type="EMBL" id="QYOH01000037">
    <property type="protein sequence ID" value="TXU31358.1"/>
    <property type="molecule type" value="Genomic_DNA"/>
</dbReference>
<name>A0A3L5H491_ECOLX</name>
<reference evidence="1 3" key="2">
    <citation type="submission" date="2018-10" db="EMBL/GenBank/DDBJ databases">
        <authorList>
            <consortium name="NARMS: The National Antimicrobial Resistance Monitoring System"/>
        </authorList>
    </citation>
    <scope>NUCLEOTIDE SEQUENCE [LARGE SCALE GENOMIC DNA]</scope>
    <source>
        <strain evidence="1 3">CVM N17EC0276</strain>
    </source>
</reference>
<dbReference type="EMBL" id="ROAL01000011">
    <property type="protein sequence ID" value="MIB61469.1"/>
    <property type="molecule type" value="Genomic_DNA"/>
</dbReference>
<proteinExistence type="predicted"/>
<dbReference type="AlphaFoldDB" id="A0A3L5H491"/>
<gene>
    <name evidence="2" type="ORF">D4N09_21865</name>
    <name evidence="1" type="ORF">D9E49_13910</name>
</gene>
<dbReference type="Proteomes" id="UP000271175">
    <property type="component" value="Unassembled WGS sequence"/>
</dbReference>
<evidence type="ECO:0000313" key="1">
    <source>
        <dbReference type="EMBL" id="MIB61469.1"/>
    </source>
</evidence>
<evidence type="ECO:0000313" key="2">
    <source>
        <dbReference type="EMBL" id="TXU31358.1"/>
    </source>
</evidence>
<organism evidence="1 3">
    <name type="scientific">Escherichia coli</name>
    <dbReference type="NCBI Taxonomy" id="562"/>
    <lineage>
        <taxon>Bacteria</taxon>
        <taxon>Pseudomonadati</taxon>
        <taxon>Pseudomonadota</taxon>
        <taxon>Gammaproteobacteria</taxon>
        <taxon>Enterobacterales</taxon>
        <taxon>Enterobacteriaceae</taxon>
        <taxon>Escherichia</taxon>
    </lineage>
</organism>
<evidence type="ECO:0000313" key="3">
    <source>
        <dbReference type="Proteomes" id="UP000271175"/>
    </source>
</evidence>
<comment type="caution">
    <text evidence="1">The sequence shown here is derived from an EMBL/GenBank/DDBJ whole genome shotgun (WGS) entry which is preliminary data.</text>
</comment>
<accession>A0A3L5H491</accession>